<accession>A0A645F2Y8</accession>
<gene>
    <name evidence="1" type="ORF">SDC9_154282</name>
</gene>
<protein>
    <submittedName>
        <fullName evidence="1">Uncharacterized protein</fullName>
    </submittedName>
</protein>
<comment type="caution">
    <text evidence="1">The sequence shown here is derived from an EMBL/GenBank/DDBJ whole genome shotgun (WGS) entry which is preliminary data.</text>
</comment>
<organism evidence="1">
    <name type="scientific">bioreactor metagenome</name>
    <dbReference type="NCBI Taxonomy" id="1076179"/>
    <lineage>
        <taxon>unclassified sequences</taxon>
        <taxon>metagenomes</taxon>
        <taxon>ecological metagenomes</taxon>
    </lineage>
</organism>
<evidence type="ECO:0000313" key="1">
    <source>
        <dbReference type="EMBL" id="MPN07023.1"/>
    </source>
</evidence>
<dbReference type="EMBL" id="VSSQ01052976">
    <property type="protein sequence ID" value="MPN07023.1"/>
    <property type="molecule type" value="Genomic_DNA"/>
</dbReference>
<reference evidence="1" key="1">
    <citation type="submission" date="2019-08" db="EMBL/GenBank/DDBJ databases">
        <authorList>
            <person name="Kucharzyk K."/>
            <person name="Murdoch R.W."/>
            <person name="Higgins S."/>
            <person name="Loffler F."/>
        </authorList>
    </citation>
    <scope>NUCLEOTIDE SEQUENCE</scope>
</reference>
<sequence>MEQIINILEDSLFFVFHVFPHLANVRVKEIKHEHNYFLFGVVNGVKQFATNTRQREIKKINM</sequence>
<proteinExistence type="predicted"/>
<dbReference type="AlphaFoldDB" id="A0A645F2Y8"/>
<name>A0A645F2Y8_9ZZZZ</name>